<organism evidence="1 2">
    <name type="scientific">Roseospira navarrensis</name>
    <dbReference type="NCBI Taxonomy" id="140058"/>
    <lineage>
        <taxon>Bacteria</taxon>
        <taxon>Pseudomonadati</taxon>
        <taxon>Pseudomonadota</taxon>
        <taxon>Alphaproteobacteria</taxon>
        <taxon>Rhodospirillales</taxon>
        <taxon>Rhodospirillaceae</taxon>
        <taxon>Roseospira</taxon>
    </lineage>
</organism>
<evidence type="ECO:0000313" key="1">
    <source>
        <dbReference type="EMBL" id="MQX36846.1"/>
    </source>
</evidence>
<sequence>MSSMIPVTMHEESVEIISYEASCVLAAWADLSDGGAAETLCGLYDTSPGLAAVMVERARQVVDLGYTAEQDDASGAVRLLTLARSRAESAHLGLVRVPRGPDRQHARDQAIQAAALLIAAIAAMDRAEQARGVSHV</sequence>
<gene>
    <name evidence="1" type="ORF">GHC57_09995</name>
</gene>
<evidence type="ECO:0000313" key="2">
    <source>
        <dbReference type="Proteomes" id="UP000434582"/>
    </source>
</evidence>
<accession>A0A7X2D3K0</accession>
<name>A0A7X2D3K0_9PROT</name>
<keyword evidence="2" id="KW-1185">Reference proteome</keyword>
<dbReference type="Proteomes" id="UP000434582">
    <property type="component" value="Unassembled WGS sequence"/>
</dbReference>
<dbReference type="EMBL" id="WIVE01000027">
    <property type="protein sequence ID" value="MQX36846.1"/>
    <property type="molecule type" value="Genomic_DNA"/>
</dbReference>
<comment type="caution">
    <text evidence="1">The sequence shown here is derived from an EMBL/GenBank/DDBJ whole genome shotgun (WGS) entry which is preliminary data.</text>
</comment>
<dbReference type="AlphaFoldDB" id="A0A7X2D3K0"/>
<proteinExistence type="predicted"/>
<dbReference type="RefSeq" id="WP_153343726.1">
    <property type="nucleotide sequence ID" value="NZ_WIVE01000027.1"/>
</dbReference>
<protein>
    <submittedName>
        <fullName evidence="1">Uncharacterized protein</fullName>
    </submittedName>
</protein>
<reference evidence="1 2" key="1">
    <citation type="submission" date="2019-10" db="EMBL/GenBank/DDBJ databases">
        <title>Draft whole-genome sequence of the purple nonsulfur photosynthetic bacterium Roseospira navarrensis DSM 15114.</title>
        <authorList>
            <person name="Kyndt J.A."/>
            <person name="Meyer T.E."/>
        </authorList>
    </citation>
    <scope>NUCLEOTIDE SEQUENCE [LARGE SCALE GENOMIC DNA]</scope>
    <source>
        <strain evidence="1 2">DSM 15114</strain>
    </source>
</reference>